<accession>A0ABX0L5T9</accession>
<evidence type="ECO:0000313" key="2">
    <source>
        <dbReference type="EMBL" id="NHR04428.1"/>
    </source>
</evidence>
<proteinExistence type="predicted"/>
<organism evidence="2 3">
    <name type="scientific">Chromobacterium fluminis</name>
    <dbReference type="NCBI Taxonomy" id="3044269"/>
    <lineage>
        <taxon>Bacteria</taxon>
        <taxon>Pseudomonadati</taxon>
        <taxon>Pseudomonadota</taxon>
        <taxon>Betaproteobacteria</taxon>
        <taxon>Neisseriales</taxon>
        <taxon>Chromobacteriaceae</taxon>
        <taxon>Chromobacterium</taxon>
    </lineage>
</organism>
<sequence length="133" mass="15449">MYIPEELEDFIAQRNRAHSEFREEVIKILKQHEHDVPHVEGYFLQLLNGRNGHCEEIEEIGFKGPCFGPLKSFHISYLTSIKLEFEGESSSIPPTRMMESIMEISNWRSEKPEKSDHNMGQPTAMLVRDCQGE</sequence>
<evidence type="ECO:0000256" key="1">
    <source>
        <dbReference type="SAM" id="MobiDB-lite"/>
    </source>
</evidence>
<reference evidence="2 3" key="1">
    <citation type="submission" date="2020-03" db="EMBL/GenBank/DDBJ databases">
        <title>Draft genome sequence of environmentally isolated cultures.</title>
        <authorList>
            <person name="Wilson H.S."/>
            <person name="De Leon M.E."/>
        </authorList>
    </citation>
    <scope>NUCLEOTIDE SEQUENCE [LARGE SCALE GENOMIC DNA]</scope>
    <source>
        <strain evidence="2 3">HSC-31F16</strain>
    </source>
</reference>
<gene>
    <name evidence="2" type="ORF">HA052_04385</name>
</gene>
<dbReference type="RefSeq" id="WP_166450945.1">
    <property type="nucleotide sequence ID" value="NZ_JAAOMA010000004.1"/>
</dbReference>
<evidence type="ECO:0000313" key="3">
    <source>
        <dbReference type="Proteomes" id="UP001515641"/>
    </source>
</evidence>
<comment type="caution">
    <text evidence="2">The sequence shown here is derived from an EMBL/GenBank/DDBJ whole genome shotgun (WGS) entry which is preliminary data.</text>
</comment>
<dbReference type="Proteomes" id="UP001515641">
    <property type="component" value="Unassembled WGS sequence"/>
</dbReference>
<dbReference type="EMBL" id="JAAOMA010000004">
    <property type="protein sequence ID" value="NHR04428.1"/>
    <property type="molecule type" value="Genomic_DNA"/>
</dbReference>
<name>A0ABX0L5T9_9NEIS</name>
<protein>
    <submittedName>
        <fullName evidence="2">Uncharacterized protein</fullName>
    </submittedName>
</protein>
<keyword evidence="3" id="KW-1185">Reference proteome</keyword>
<feature type="region of interest" description="Disordered" evidence="1">
    <location>
        <begin position="109"/>
        <end position="133"/>
    </location>
</feature>